<dbReference type="Pfam" id="PF01284">
    <property type="entry name" value="MARVEL"/>
    <property type="match status" value="1"/>
</dbReference>
<feature type="transmembrane region" description="Helical" evidence="6">
    <location>
        <begin position="141"/>
        <end position="167"/>
    </location>
</feature>
<proteinExistence type="predicted"/>
<sequence>MEEKSTEQAIVRTPLWVTIVQGFQIFFAVVILGLCGYIIHGVAMDQIVFALVCCLFTFVICAYTMITEKLTGFNSSYNIFAVLALNAFMVVFWLASMGAVAARRATFTVPVNASCYSTGSSINSGRCDIYKRAIVVTQAGLAMISAIAGLSALECILFITVLVYATLEYKRNFYKPSAAAATTPGTAEAGQAVEMKAQNQPLMDPNHPQQAYPPQQTYAQPVLGQVAQPYAPSPQGQPALQQYSPYQQQTQYPTGHTEMPGYSTAQSPPPQQAVSPLPQQYPAGRTEMPGYSTTQSPPPQQAVSPPPQQFTPQSQVEQPYYPPQQQQ</sequence>
<keyword evidence="4 6" id="KW-0472">Membrane</keyword>
<dbReference type="AlphaFoldDB" id="A0A6G1GFT0"/>
<evidence type="ECO:0000259" key="7">
    <source>
        <dbReference type="Pfam" id="PF01284"/>
    </source>
</evidence>
<evidence type="ECO:0000256" key="6">
    <source>
        <dbReference type="SAM" id="Phobius"/>
    </source>
</evidence>
<dbReference type="GeneID" id="54414616"/>
<keyword evidence="2 6" id="KW-0812">Transmembrane</keyword>
<comment type="subcellular location">
    <subcellularLocation>
        <location evidence="1">Membrane</location>
        <topology evidence="1">Multi-pass membrane protein</topology>
    </subcellularLocation>
</comment>
<keyword evidence="9" id="KW-1185">Reference proteome</keyword>
<reference evidence="10" key="2">
    <citation type="submission" date="2020-04" db="EMBL/GenBank/DDBJ databases">
        <authorList>
            <consortium name="NCBI Genome Project"/>
        </authorList>
    </citation>
    <scope>NUCLEOTIDE SEQUENCE</scope>
    <source>
        <strain evidence="10">CBS 781.70</strain>
    </source>
</reference>
<reference evidence="8 10" key="1">
    <citation type="submission" date="2020-01" db="EMBL/GenBank/DDBJ databases">
        <authorList>
            <consortium name="DOE Joint Genome Institute"/>
            <person name="Haridas S."/>
            <person name="Albert R."/>
            <person name="Binder M."/>
            <person name="Bloem J."/>
            <person name="Labutti K."/>
            <person name="Salamov A."/>
            <person name="Andreopoulos B."/>
            <person name="Baker S.E."/>
            <person name="Barry K."/>
            <person name="Bills G."/>
            <person name="Bluhm B.H."/>
            <person name="Cannon C."/>
            <person name="Castanera R."/>
            <person name="Culley D.E."/>
            <person name="Daum C."/>
            <person name="Ezra D."/>
            <person name="Gonzalez J.B."/>
            <person name="Henrissat B."/>
            <person name="Kuo A."/>
            <person name="Liang C."/>
            <person name="Lipzen A."/>
            <person name="Lutzoni F."/>
            <person name="Magnuson J."/>
            <person name="Mondo S."/>
            <person name="Nolan M."/>
            <person name="Ohm R."/>
            <person name="Pangilinan J."/>
            <person name="Park H.-J."/>
            <person name="Ramirez L."/>
            <person name="Alfaro M."/>
            <person name="Sun H."/>
            <person name="Tritt A."/>
            <person name="Yoshinaga Y."/>
            <person name="Zwiers L.-H."/>
            <person name="Turgeon B.G."/>
            <person name="Goodwin S.B."/>
            <person name="Spatafora J.W."/>
            <person name="Crous P.W."/>
            <person name="Grigoriev I.V."/>
        </authorList>
    </citation>
    <scope>NUCLEOTIDE SEQUENCE</scope>
    <source>
        <strain evidence="8 10">CBS 781.70</strain>
    </source>
</reference>
<dbReference type="GO" id="GO:0016020">
    <property type="term" value="C:membrane"/>
    <property type="evidence" value="ECO:0007669"/>
    <property type="project" value="UniProtKB-SubCell"/>
</dbReference>
<reference evidence="10" key="3">
    <citation type="submission" date="2025-04" db="UniProtKB">
        <authorList>
            <consortium name="RefSeq"/>
        </authorList>
    </citation>
    <scope>IDENTIFICATION</scope>
    <source>
        <strain evidence="10">CBS 781.70</strain>
    </source>
</reference>
<feature type="region of interest" description="Disordered" evidence="5">
    <location>
        <begin position="246"/>
        <end position="327"/>
    </location>
</feature>
<evidence type="ECO:0000256" key="2">
    <source>
        <dbReference type="ARBA" id="ARBA00022692"/>
    </source>
</evidence>
<evidence type="ECO:0000256" key="4">
    <source>
        <dbReference type="ARBA" id="ARBA00023136"/>
    </source>
</evidence>
<feature type="compositionally biased region" description="Low complexity" evidence="5">
    <location>
        <begin position="310"/>
        <end position="327"/>
    </location>
</feature>
<protein>
    <recommendedName>
        <fullName evidence="7">MARVEL domain-containing protein</fullName>
    </recommendedName>
</protein>
<evidence type="ECO:0000256" key="5">
    <source>
        <dbReference type="SAM" id="MobiDB-lite"/>
    </source>
</evidence>
<organism evidence="8">
    <name type="scientific">Eremomyces bilateralis CBS 781.70</name>
    <dbReference type="NCBI Taxonomy" id="1392243"/>
    <lineage>
        <taxon>Eukaryota</taxon>
        <taxon>Fungi</taxon>
        <taxon>Dikarya</taxon>
        <taxon>Ascomycota</taxon>
        <taxon>Pezizomycotina</taxon>
        <taxon>Dothideomycetes</taxon>
        <taxon>Dothideomycetes incertae sedis</taxon>
        <taxon>Eremomycetales</taxon>
        <taxon>Eremomycetaceae</taxon>
        <taxon>Eremomyces</taxon>
    </lineage>
</organism>
<dbReference type="InterPro" id="IPR008253">
    <property type="entry name" value="Marvel"/>
</dbReference>
<evidence type="ECO:0000313" key="8">
    <source>
        <dbReference type="EMBL" id="KAF1816771.1"/>
    </source>
</evidence>
<gene>
    <name evidence="8 10" type="ORF">P152DRAFT_166</name>
</gene>
<dbReference type="EMBL" id="ML975149">
    <property type="protein sequence ID" value="KAF1816771.1"/>
    <property type="molecule type" value="Genomic_DNA"/>
</dbReference>
<accession>A0A6G1GFT0</accession>
<evidence type="ECO:0000313" key="10">
    <source>
        <dbReference type="RefSeq" id="XP_033538402.1"/>
    </source>
</evidence>
<dbReference type="Proteomes" id="UP000504638">
    <property type="component" value="Unplaced"/>
</dbReference>
<feature type="domain" description="MARVEL" evidence="7">
    <location>
        <begin position="18"/>
        <end position="136"/>
    </location>
</feature>
<evidence type="ECO:0000313" key="9">
    <source>
        <dbReference type="Proteomes" id="UP000504638"/>
    </source>
</evidence>
<name>A0A6G1GFT0_9PEZI</name>
<feature type="compositionally biased region" description="Pro residues" evidence="5">
    <location>
        <begin position="296"/>
        <end position="309"/>
    </location>
</feature>
<keyword evidence="3 6" id="KW-1133">Transmembrane helix</keyword>
<feature type="transmembrane region" description="Helical" evidence="6">
    <location>
        <begin position="15"/>
        <end position="40"/>
    </location>
</feature>
<feature type="transmembrane region" description="Helical" evidence="6">
    <location>
        <begin position="46"/>
        <end position="66"/>
    </location>
</feature>
<dbReference type="OrthoDB" id="5325022at2759"/>
<evidence type="ECO:0000256" key="1">
    <source>
        <dbReference type="ARBA" id="ARBA00004141"/>
    </source>
</evidence>
<dbReference type="PANTHER" id="PTHR37451">
    <property type="entry name" value="MARVEL DOMAIN"/>
    <property type="match status" value="1"/>
</dbReference>
<feature type="transmembrane region" description="Helical" evidence="6">
    <location>
        <begin position="78"/>
        <end position="102"/>
    </location>
</feature>
<evidence type="ECO:0000256" key="3">
    <source>
        <dbReference type="ARBA" id="ARBA00022989"/>
    </source>
</evidence>
<dbReference type="RefSeq" id="XP_033538402.1">
    <property type="nucleotide sequence ID" value="XM_033674046.1"/>
</dbReference>
<dbReference type="PANTHER" id="PTHR37451:SF4">
    <property type="entry name" value="MARVEL DOMAIN-CONTAINING PROTEIN"/>
    <property type="match status" value="1"/>
</dbReference>